<evidence type="ECO:0000256" key="1">
    <source>
        <dbReference type="SAM" id="MobiDB-lite"/>
    </source>
</evidence>
<dbReference type="HOGENOM" id="CLU_3429706_0_0_1"/>
<organism evidence="2">
    <name type="scientific">Oryza barthii</name>
    <dbReference type="NCBI Taxonomy" id="65489"/>
    <lineage>
        <taxon>Eukaryota</taxon>
        <taxon>Viridiplantae</taxon>
        <taxon>Streptophyta</taxon>
        <taxon>Embryophyta</taxon>
        <taxon>Tracheophyta</taxon>
        <taxon>Spermatophyta</taxon>
        <taxon>Magnoliopsida</taxon>
        <taxon>Liliopsida</taxon>
        <taxon>Poales</taxon>
        <taxon>Poaceae</taxon>
        <taxon>BOP clade</taxon>
        <taxon>Oryzoideae</taxon>
        <taxon>Oryzeae</taxon>
        <taxon>Oryzinae</taxon>
        <taxon>Oryza</taxon>
    </lineage>
</organism>
<dbReference type="PaxDb" id="65489-OBART02G19730.1"/>
<sequence length="20" mass="2191">MPPRANTPLRIALSSPILSR</sequence>
<reference evidence="2" key="2">
    <citation type="submission" date="2015-03" db="UniProtKB">
        <authorList>
            <consortium name="EnsemblPlants"/>
        </authorList>
    </citation>
    <scope>IDENTIFICATION</scope>
</reference>
<keyword evidence="3" id="KW-1185">Reference proteome</keyword>
<feature type="region of interest" description="Disordered" evidence="1">
    <location>
        <begin position="1"/>
        <end position="20"/>
    </location>
</feature>
<dbReference type="EnsemblPlants" id="OBART02G19730.1">
    <property type="protein sequence ID" value="OBART02G19730.1"/>
    <property type="gene ID" value="OBART02G19730"/>
</dbReference>
<evidence type="ECO:0000313" key="2">
    <source>
        <dbReference type="EnsemblPlants" id="OBART02G19730.1"/>
    </source>
</evidence>
<dbReference type="Proteomes" id="UP000026960">
    <property type="component" value="Chromosome 2"/>
</dbReference>
<proteinExistence type="predicted"/>
<protein>
    <submittedName>
        <fullName evidence="2">Uncharacterized protein</fullName>
    </submittedName>
</protein>
<name>A0A0D3F655_9ORYZ</name>
<dbReference type="Gramene" id="OBART02G19730.1">
    <property type="protein sequence ID" value="OBART02G19730.1"/>
    <property type="gene ID" value="OBART02G19730"/>
</dbReference>
<dbReference type="AlphaFoldDB" id="A0A0D3F655"/>
<accession>A0A0D3F655</accession>
<reference evidence="2" key="1">
    <citation type="journal article" date="2009" name="Rice">
        <title>De Novo Next Generation Sequencing of Plant Genomes.</title>
        <authorList>
            <person name="Rounsley S."/>
            <person name="Marri P.R."/>
            <person name="Yu Y."/>
            <person name="He R."/>
            <person name="Sisneros N."/>
            <person name="Goicoechea J.L."/>
            <person name="Lee S.J."/>
            <person name="Angelova A."/>
            <person name="Kudrna D."/>
            <person name="Luo M."/>
            <person name="Affourtit J."/>
            <person name="Desany B."/>
            <person name="Knight J."/>
            <person name="Niazi F."/>
            <person name="Egholm M."/>
            <person name="Wing R.A."/>
        </authorList>
    </citation>
    <scope>NUCLEOTIDE SEQUENCE [LARGE SCALE GENOMIC DNA]</scope>
    <source>
        <strain evidence="2">cv. IRGC 105608</strain>
    </source>
</reference>
<evidence type="ECO:0000313" key="3">
    <source>
        <dbReference type="Proteomes" id="UP000026960"/>
    </source>
</evidence>